<dbReference type="PANTHER" id="PTHR35391">
    <property type="entry name" value="C2H2-TYPE DOMAIN-CONTAINING PROTEIN-RELATED"/>
    <property type="match status" value="1"/>
</dbReference>
<dbReference type="AlphaFoldDB" id="F8N395"/>
<dbReference type="HOGENOM" id="CLU_486697_0_0_1"/>
<name>F8N395_NEUT8</name>
<accession>F8N395</accession>
<dbReference type="VEuPathDB" id="FungiDB:NEUTE1DRAFT_133803"/>
<organism evidence="2 3">
    <name type="scientific">Neurospora tetrasperma (strain FGSC 2508 / ATCC MYA-4615 / P0657)</name>
    <dbReference type="NCBI Taxonomy" id="510951"/>
    <lineage>
        <taxon>Eukaryota</taxon>
        <taxon>Fungi</taxon>
        <taxon>Dikarya</taxon>
        <taxon>Ascomycota</taxon>
        <taxon>Pezizomycotina</taxon>
        <taxon>Sordariomycetes</taxon>
        <taxon>Sordariomycetidae</taxon>
        <taxon>Sordariales</taxon>
        <taxon>Sordariaceae</taxon>
        <taxon>Neurospora</taxon>
    </lineage>
</organism>
<dbReference type="OrthoDB" id="20872at2759"/>
<sequence>MSEKLKIAPLVGSSLLTLKHLTADLKGHGGPQASLVNSSLARFKLWSASSGASRVRGTRSLEYKVRDALSLRNHVISLLKDLWDAADEARRSLTDDFSSGQDEERPFLVVDDLAQYFSKNIGPEISVFDEFLDDIKRIVDRLLRLTVVFKNPTPHEQVLPMHADNLINHVSHVQIKFPGIPDYLAERLGGMFSKISNHTSAYRTVAPRQTDLEEFEEHTTSKHKYEVSRQHLDGLLELCCVPDPTKACGRCILCNHQLASDKLHISHVASHLEQLALHPLPLLDYDHDQNIDGCVEVDNQIDDDKSSNTNGESEEEESDQGQVNTDDNDEYAVYEESAGGKEDPEDIPAQSGWSISFNIKMLQGSATTVFKAYVDPQISKLLVDKWGSYHGLVSEDLIRSHEKHGHQFILKEKLDDQYLFEYKGTYVRGIGRIKWVWYEDVPRPSEELTFVHLLICSDLPGGINIIVKDKPGGNCTVKSVSVTDTKAKSRLRIKSKTLWYCVSSPFNPTNMFSRHLTGFDSLIADMAPCVMTGTNFVQVVSTGDVLCVKLLPSTMTLEAT</sequence>
<dbReference type="EMBL" id="GL891382">
    <property type="protein sequence ID" value="EGO53402.1"/>
    <property type="molecule type" value="Genomic_DNA"/>
</dbReference>
<protein>
    <recommendedName>
        <fullName evidence="4">C2H2-type domain-containing protein</fullName>
    </recommendedName>
</protein>
<gene>
    <name evidence="2" type="ORF">NEUTE1DRAFT_133803</name>
</gene>
<evidence type="ECO:0000313" key="3">
    <source>
        <dbReference type="Proteomes" id="UP000008065"/>
    </source>
</evidence>
<keyword evidence="3" id="KW-1185">Reference proteome</keyword>
<dbReference type="KEGG" id="nte:NEUTE1DRAFT133803"/>
<proteinExistence type="predicted"/>
<evidence type="ECO:0000256" key="1">
    <source>
        <dbReference type="SAM" id="MobiDB-lite"/>
    </source>
</evidence>
<evidence type="ECO:0000313" key="2">
    <source>
        <dbReference type="EMBL" id="EGO53402.1"/>
    </source>
</evidence>
<reference evidence="3" key="1">
    <citation type="journal article" date="2011" name="Genetics">
        <title>Massive changes in genome architecture accompany the transition to self-fertility in the filamentous fungus Neurospora tetrasperma.</title>
        <authorList>
            <person name="Ellison C.E."/>
            <person name="Stajich J.E."/>
            <person name="Jacobson D.J."/>
            <person name="Natvig D.O."/>
            <person name="Lapidus A."/>
            <person name="Foster B."/>
            <person name="Aerts A."/>
            <person name="Riley R."/>
            <person name="Lindquist E.A."/>
            <person name="Grigoriev I.V."/>
            <person name="Taylor J.W."/>
        </authorList>
    </citation>
    <scope>NUCLEOTIDE SEQUENCE [LARGE SCALE GENOMIC DNA]</scope>
    <source>
        <strain evidence="3">FGSC 2508 / P0657</strain>
    </source>
</reference>
<dbReference type="RefSeq" id="XP_009857004.1">
    <property type="nucleotide sequence ID" value="XM_009858702.1"/>
</dbReference>
<dbReference type="GeneID" id="20825775"/>
<evidence type="ECO:0008006" key="4">
    <source>
        <dbReference type="Google" id="ProtNLM"/>
    </source>
</evidence>
<dbReference type="Proteomes" id="UP000008065">
    <property type="component" value="Unassembled WGS sequence"/>
</dbReference>
<dbReference type="PANTHER" id="PTHR35391:SF7">
    <property type="entry name" value="C2H2-TYPE DOMAIN-CONTAINING PROTEIN"/>
    <property type="match status" value="1"/>
</dbReference>
<feature type="region of interest" description="Disordered" evidence="1">
    <location>
        <begin position="299"/>
        <end position="328"/>
    </location>
</feature>